<dbReference type="Proteomes" id="UP000008139">
    <property type="component" value="Chromosome"/>
</dbReference>
<comment type="catalytic activity">
    <reaction evidence="12">
        <text>tRNA(Cys) + L-cysteine + ATP = L-cysteinyl-tRNA(Cys) + AMP + diphosphate</text>
        <dbReference type="Rhea" id="RHEA:17773"/>
        <dbReference type="Rhea" id="RHEA-COMP:9661"/>
        <dbReference type="Rhea" id="RHEA-COMP:9679"/>
        <dbReference type="ChEBI" id="CHEBI:30616"/>
        <dbReference type="ChEBI" id="CHEBI:33019"/>
        <dbReference type="ChEBI" id="CHEBI:35235"/>
        <dbReference type="ChEBI" id="CHEBI:78442"/>
        <dbReference type="ChEBI" id="CHEBI:78517"/>
        <dbReference type="ChEBI" id="CHEBI:456215"/>
        <dbReference type="EC" id="6.1.1.16"/>
    </reaction>
</comment>
<dbReference type="Gene3D" id="3.40.50.620">
    <property type="entry name" value="HUPs"/>
    <property type="match status" value="1"/>
</dbReference>
<dbReference type="FunFam" id="3.40.50.620:FF:000009">
    <property type="entry name" value="Cysteine--tRNA ligase"/>
    <property type="match status" value="1"/>
</dbReference>
<dbReference type="GO" id="GO:0004817">
    <property type="term" value="F:cysteine-tRNA ligase activity"/>
    <property type="evidence" value="ECO:0007669"/>
    <property type="project" value="UniProtKB-UniRule"/>
</dbReference>
<evidence type="ECO:0000313" key="15">
    <source>
        <dbReference type="EMBL" id="AEA33912.1"/>
    </source>
</evidence>
<evidence type="ECO:0000256" key="7">
    <source>
        <dbReference type="ARBA" id="ARBA00022741"/>
    </source>
</evidence>
<comment type="subunit">
    <text evidence="3 12">Monomer.</text>
</comment>
<protein>
    <recommendedName>
        <fullName evidence="12">Cysteine--tRNA ligase</fullName>
        <ecNumber evidence="12">6.1.1.16</ecNumber>
    </recommendedName>
    <alternativeName>
        <fullName evidence="12">Cysteinyl-tRNA synthetase</fullName>
        <shortName evidence="12">CysRS</shortName>
    </alternativeName>
</protein>
<dbReference type="GO" id="GO:0006423">
    <property type="term" value="P:cysteinyl-tRNA aminoacylation"/>
    <property type="evidence" value="ECO:0007669"/>
    <property type="project" value="UniProtKB-UniRule"/>
</dbReference>
<dbReference type="STRING" id="760142.Hipma_0943"/>
<keyword evidence="9 12" id="KW-0067">ATP-binding</keyword>
<feature type="short sequence motif" description="'KMSKS' region" evidence="12">
    <location>
        <begin position="265"/>
        <end position="269"/>
    </location>
</feature>
<accession>F2LVX8</accession>
<feature type="domain" description="Cysteinyl-tRNA synthetase class Ia DALR" evidence="14">
    <location>
        <begin position="350"/>
        <end position="418"/>
    </location>
</feature>
<dbReference type="GO" id="GO:0005829">
    <property type="term" value="C:cytosol"/>
    <property type="evidence" value="ECO:0007669"/>
    <property type="project" value="TreeGrafter"/>
</dbReference>
<dbReference type="InterPro" id="IPR009080">
    <property type="entry name" value="tRNAsynth_Ia_anticodon-bd"/>
</dbReference>
<dbReference type="PANTHER" id="PTHR10890">
    <property type="entry name" value="CYSTEINYL-TRNA SYNTHETASE"/>
    <property type="match status" value="1"/>
</dbReference>
<evidence type="ECO:0000313" key="16">
    <source>
        <dbReference type="Proteomes" id="UP000008139"/>
    </source>
</evidence>
<keyword evidence="6 12" id="KW-0479">Metal-binding</keyword>
<reference evidence="15 16" key="1">
    <citation type="journal article" date="2011" name="Stand. Genomic Sci.">
        <title>Complete genome sequence of the thermophilic sulfur-reducer Hippea maritima type strain (MH(2)).</title>
        <authorList>
            <person name="Huntemann M."/>
            <person name="Lu M."/>
            <person name="Nolan M."/>
            <person name="Lapidus A."/>
            <person name="Lucas S."/>
            <person name="Hammon N."/>
            <person name="Deshpande S."/>
            <person name="Cheng J.F."/>
            <person name="Tapia R."/>
            <person name="Han C."/>
            <person name="Goodwin L."/>
            <person name="Pitluck S."/>
            <person name="Liolios K."/>
            <person name="Pagani I."/>
            <person name="Ivanova N."/>
            <person name="Ovchinikova G."/>
            <person name="Pati A."/>
            <person name="Chen A."/>
            <person name="Palaniappan K."/>
            <person name="Land M."/>
            <person name="Hauser L."/>
            <person name="Jeffries C.D."/>
            <person name="Detter J.C."/>
            <person name="Brambilla E.M."/>
            <person name="Rohde M."/>
            <person name="Spring S."/>
            <person name="Goker M."/>
            <person name="Woyke T."/>
            <person name="Bristow J."/>
            <person name="Eisen J.A."/>
            <person name="Markowitz V."/>
            <person name="Hugenholtz P."/>
            <person name="Kyrpides N.C."/>
            <person name="Klenk H.P."/>
            <person name="Mavromatis K."/>
        </authorList>
    </citation>
    <scope>NUCLEOTIDE SEQUENCE [LARGE SCALE GENOMIC DNA]</scope>
    <source>
        <strain evidence="16">ATCC 700847 / DSM 10411 / MH2</strain>
    </source>
</reference>
<evidence type="ECO:0000256" key="11">
    <source>
        <dbReference type="ARBA" id="ARBA00023146"/>
    </source>
</evidence>
<dbReference type="HAMAP" id="MF_00041">
    <property type="entry name" value="Cys_tRNA_synth"/>
    <property type="match status" value="1"/>
</dbReference>
<organism evidence="15 16">
    <name type="scientific">Hippea maritima (strain ATCC 700847 / DSM 10411 / MH2)</name>
    <dbReference type="NCBI Taxonomy" id="760142"/>
    <lineage>
        <taxon>Bacteria</taxon>
        <taxon>Pseudomonadati</taxon>
        <taxon>Campylobacterota</taxon>
        <taxon>Desulfurellia</taxon>
        <taxon>Desulfurellales</taxon>
        <taxon>Hippeaceae</taxon>
        <taxon>Hippea</taxon>
    </lineage>
</organism>
<dbReference type="InterPro" id="IPR024909">
    <property type="entry name" value="Cys-tRNA/MSH_ligase"/>
</dbReference>
<dbReference type="PRINTS" id="PR00983">
    <property type="entry name" value="TRNASYNTHCYS"/>
</dbReference>
<evidence type="ECO:0000256" key="10">
    <source>
        <dbReference type="ARBA" id="ARBA00022917"/>
    </source>
</evidence>
<keyword evidence="11 12" id="KW-0030">Aminoacyl-tRNA synthetase</keyword>
<keyword evidence="7 12" id="KW-0547">Nucleotide-binding</keyword>
<dbReference type="EC" id="6.1.1.16" evidence="12"/>
<evidence type="ECO:0000256" key="2">
    <source>
        <dbReference type="ARBA" id="ARBA00005594"/>
    </source>
</evidence>
<keyword evidence="16" id="KW-1185">Reference proteome</keyword>
<feature type="short sequence motif" description="'HIGH' region" evidence="12">
    <location>
        <begin position="30"/>
        <end position="40"/>
    </location>
</feature>
<proteinExistence type="inferred from homology"/>
<dbReference type="KEGG" id="hmr:Hipma_0943"/>
<dbReference type="InterPro" id="IPR014729">
    <property type="entry name" value="Rossmann-like_a/b/a_fold"/>
</dbReference>
<dbReference type="Pfam" id="PF09190">
    <property type="entry name" value="DALR_2"/>
    <property type="match status" value="1"/>
</dbReference>
<name>F2LVX8_HIPMA</name>
<feature type="binding site" evidence="12">
    <location>
        <position position="28"/>
    </location>
    <ligand>
        <name>Zn(2+)</name>
        <dbReference type="ChEBI" id="CHEBI:29105"/>
    </ligand>
</feature>
<comment type="similarity">
    <text evidence="2 12">Belongs to the class-I aminoacyl-tRNA synthetase family.</text>
</comment>
<dbReference type="OrthoDB" id="9815130at2"/>
<dbReference type="SUPFAM" id="SSF47323">
    <property type="entry name" value="Anticodon-binding domain of a subclass of class I aminoacyl-tRNA synthetases"/>
    <property type="match status" value="1"/>
</dbReference>
<dbReference type="FunCoup" id="F2LVX8">
    <property type="interactions" value="400"/>
</dbReference>
<dbReference type="HOGENOM" id="CLU_013528_0_1_7"/>
<feature type="coiled-coil region" evidence="13">
    <location>
        <begin position="308"/>
        <end position="357"/>
    </location>
</feature>
<feature type="binding site" evidence="12">
    <location>
        <position position="233"/>
    </location>
    <ligand>
        <name>Zn(2+)</name>
        <dbReference type="ChEBI" id="CHEBI:29105"/>
    </ligand>
</feature>
<dbReference type="EMBL" id="CP002606">
    <property type="protein sequence ID" value="AEA33912.1"/>
    <property type="molecule type" value="Genomic_DNA"/>
</dbReference>
<dbReference type="AlphaFoldDB" id="F2LVX8"/>
<reference evidence="16" key="2">
    <citation type="submission" date="2011-03" db="EMBL/GenBank/DDBJ databases">
        <title>The complete genome of Hippea maritima DSM 10411.</title>
        <authorList>
            <consortium name="US DOE Joint Genome Institute (JGI-PGF)"/>
            <person name="Lucas S."/>
            <person name="Copeland A."/>
            <person name="Lapidus A."/>
            <person name="Bruce D."/>
            <person name="Goodwin L."/>
            <person name="Pitluck S."/>
            <person name="Peters L."/>
            <person name="Kyrpides N."/>
            <person name="Mavromatis K."/>
            <person name="Pagani I."/>
            <person name="Ivanova N."/>
            <person name="Mikhailova N."/>
            <person name="Lu M."/>
            <person name="Detter J.C."/>
            <person name="Tapia R."/>
            <person name="Han C."/>
            <person name="Land M."/>
            <person name="Hauser L."/>
            <person name="Markowitz V."/>
            <person name="Cheng J.-F."/>
            <person name="Hugenholtz P."/>
            <person name="Woyke T."/>
            <person name="Wu D."/>
            <person name="Spring S."/>
            <person name="Schroeder M."/>
            <person name="Brambilla E."/>
            <person name="Klenk H.-P."/>
            <person name="Eisen J.A."/>
        </authorList>
    </citation>
    <scope>NUCLEOTIDE SEQUENCE [LARGE SCALE GENOMIC DNA]</scope>
    <source>
        <strain evidence="16">ATCC 700847 / DSM 10411 / MH2</strain>
    </source>
</reference>
<dbReference type="InParanoid" id="F2LVX8"/>
<evidence type="ECO:0000256" key="9">
    <source>
        <dbReference type="ARBA" id="ARBA00022840"/>
    </source>
</evidence>
<dbReference type="NCBIfam" id="TIGR00435">
    <property type="entry name" value="cysS"/>
    <property type="match status" value="1"/>
</dbReference>
<dbReference type="RefSeq" id="WP_013681953.1">
    <property type="nucleotide sequence ID" value="NC_015318.1"/>
</dbReference>
<dbReference type="GO" id="GO:0005524">
    <property type="term" value="F:ATP binding"/>
    <property type="evidence" value="ECO:0007669"/>
    <property type="project" value="UniProtKB-UniRule"/>
</dbReference>
<dbReference type="InterPro" id="IPR015273">
    <property type="entry name" value="Cys-tRNA-synt_Ia_DALR"/>
</dbReference>
<dbReference type="SMART" id="SM00840">
    <property type="entry name" value="DALR_2"/>
    <property type="match status" value="1"/>
</dbReference>
<dbReference type="InterPro" id="IPR032678">
    <property type="entry name" value="tRNA-synt_1_cat_dom"/>
</dbReference>
<keyword evidence="8 12" id="KW-0862">Zinc</keyword>
<comment type="subcellular location">
    <subcellularLocation>
        <location evidence="1 12">Cytoplasm</location>
    </subcellularLocation>
</comment>
<keyword evidence="13" id="KW-0175">Coiled coil</keyword>
<dbReference type="Pfam" id="PF01406">
    <property type="entry name" value="tRNA-synt_1e"/>
    <property type="match status" value="1"/>
</dbReference>
<evidence type="ECO:0000256" key="6">
    <source>
        <dbReference type="ARBA" id="ARBA00022723"/>
    </source>
</evidence>
<feature type="binding site" evidence="12">
    <location>
        <position position="208"/>
    </location>
    <ligand>
        <name>Zn(2+)</name>
        <dbReference type="ChEBI" id="CHEBI:29105"/>
    </ligand>
</feature>
<evidence type="ECO:0000256" key="13">
    <source>
        <dbReference type="SAM" id="Coils"/>
    </source>
</evidence>
<dbReference type="GO" id="GO:0008270">
    <property type="term" value="F:zinc ion binding"/>
    <property type="evidence" value="ECO:0007669"/>
    <property type="project" value="UniProtKB-UniRule"/>
</dbReference>
<dbReference type="CDD" id="cd00672">
    <property type="entry name" value="CysRS_core"/>
    <property type="match status" value="1"/>
</dbReference>
<feature type="binding site" evidence="12">
    <location>
        <position position="237"/>
    </location>
    <ligand>
        <name>Zn(2+)</name>
        <dbReference type="ChEBI" id="CHEBI:29105"/>
    </ligand>
</feature>
<keyword evidence="5 12" id="KW-0436">Ligase</keyword>
<dbReference type="SUPFAM" id="SSF52374">
    <property type="entry name" value="Nucleotidylyl transferase"/>
    <property type="match status" value="1"/>
</dbReference>
<evidence type="ECO:0000256" key="3">
    <source>
        <dbReference type="ARBA" id="ARBA00011245"/>
    </source>
</evidence>
<feature type="binding site" evidence="12">
    <location>
        <position position="268"/>
    </location>
    <ligand>
        <name>ATP</name>
        <dbReference type="ChEBI" id="CHEBI:30616"/>
    </ligand>
</feature>
<keyword evidence="4 12" id="KW-0963">Cytoplasm</keyword>
<dbReference type="InterPro" id="IPR015803">
    <property type="entry name" value="Cys-tRNA-ligase"/>
</dbReference>
<evidence type="ECO:0000256" key="12">
    <source>
        <dbReference type="HAMAP-Rule" id="MF_00041"/>
    </source>
</evidence>
<evidence type="ECO:0000259" key="14">
    <source>
        <dbReference type="SMART" id="SM00840"/>
    </source>
</evidence>
<evidence type="ECO:0000256" key="8">
    <source>
        <dbReference type="ARBA" id="ARBA00022833"/>
    </source>
</evidence>
<evidence type="ECO:0000256" key="4">
    <source>
        <dbReference type="ARBA" id="ARBA00022490"/>
    </source>
</evidence>
<gene>
    <name evidence="12" type="primary">cysS</name>
    <name evidence="15" type="ordered locus">Hipma_0943</name>
</gene>
<comment type="cofactor">
    <cofactor evidence="12">
        <name>Zn(2+)</name>
        <dbReference type="ChEBI" id="CHEBI:29105"/>
    </cofactor>
    <text evidence="12">Binds 1 zinc ion per subunit.</text>
</comment>
<sequence length="474" mass="55288">MLKIYNTLGKRLEEFKPIKNGKVGMYVCGVTVYDNCHIGHARSAVAFDVMYRYLKFKGYDVTFVKNFTDVDDKIINRANEEGVSCNEIAQRYIGEYYKDMYRLNIAKPEVEPKATEHINEIIELVRKLQDMGYAYEVNGDVYYRVEKFKDYGKLSGKNIDELKSGARVEINDKKENPLDFALWKRSKENEPKWKSPWGEGRPGWHIECSAMSMKYLGESFDIHGGGEDLIFPHHENEIAQSEAATGKPFARYWIHNGFVRINKEKMSKSLGNFFTIKDILKKYDGQTLRYFLLLTHYRSPIDFSFEGLDAAKEALNRYYNFIQRLEDTEFEKNGKVDELLEKRLKDLLARFEEAMDEDFNAPKAIGEVFSVIKTFNQYLDSITEGDKPKKAYKETFLESMNKIKSVLGVFDTSSASWFIPEGIDVDWVEERIKQRALARKNKDYETADKIRDELNGKGIILEDAKEYTRWKVKR</sequence>
<dbReference type="eggNOG" id="COG0215">
    <property type="taxonomic scope" value="Bacteria"/>
</dbReference>
<dbReference type="Gene3D" id="1.20.120.1910">
    <property type="entry name" value="Cysteine-tRNA ligase, C-terminal anti-codon recognition domain"/>
    <property type="match status" value="1"/>
</dbReference>
<evidence type="ECO:0000256" key="5">
    <source>
        <dbReference type="ARBA" id="ARBA00022598"/>
    </source>
</evidence>
<keyword evidence="10 12" id="KW-0648">Protein biosynthesis</keyword>
<evidence type="ECO:0000256" key="1">
    <source>
        <dbReference type="ARBA" id="ARBA00004496"/>
    </source>
</evidence>
<dbReference type="PANTHER" id="PTHR10890:SF3">
    <property type="entry name" value="CYSTEINE--TRNA LIGASE, CYTOPLASMIC"/>
    <property type="match status" value="1"/>
</dbReference>